<evidence type="ECO:0000256" key="3">
    <source>
        <dbReference type="SAM" id="SignalP"/>
    </source>
</evidence>
<evidence type="ECO:0008006" key="6">
    <source>
        <dbReference type="Google" id="ProtNLM"/>
    </source>
</evidence>
<reference evidence="4" key="1">
    <citation type="submission" date="2019-08" db="EMBL/GenBank/DDBJ databases">
        <title>The genome of the North American firefly Photinus pyralis.</title>
        <authorList>
            <consortium name="Photinus pyralis genome working group"/>
            <person name="Fallon T.R."/>
            <person name="Sander Lower S.E."/>
            <person name="Weng J.-K."/>
        </authorList>
    </citation>
    <scope>NUCLEOTIDE SEQUENCE</scope>
    <source>
        <strain evidence="4">TRF0915ILg1</strain>
        <tissue evidence="4">Whole body</tissue>
    </source>
</reference>
<feature type="signal peptide" evidence="3">
    <location>
        <begin position="1"/>
        <end position="19"/>
    </location>
</feature>
<dbReference type="EMBL" id="VTPC01090590">
    <property type="protein sequence ID" value="KAF2882724.1"/>
    <property type="molecule type" value="Genomic_DNA"/>
</dbReference>
<dbReference type="GO" id="GO:0032222">
    <property type="term" value="P:regulation of synaptic transmission, cholinergic"/>
    <property type="evidence" value="ECO:0007669"/>
    <property type="project" value="InterPro"/>
</dbReference>
<keyword evidence="1 3" id="KW-0732">Signal</keyword>
<feature type="chain" id="PRO_5035471014" description="Protein quiver" evidence="3">
    <location>
        <begin position="20"/>
        <end position="149"/>
    </location>
</feature>
<evidence type="ECO:0000313" key="5">
    <source>
        <dbReference type="Proteomes" id="UP000801492"/>
    </source>
</evidence>
<organism evidence="4 5">
    <name type="scientific">Ignelater luminosus</name>
    <name type="common">Cucubano</name>
    <name type="synonym">Pyrophorus luminosus</name>
    <dbReference type="NCBI Taxonomy" id="2038154"/>
    <lineage>
        <taxon>Eukaryota</taxon>
        <taxon>Metazoa</taxon>
        <taxon>Ecdysozoa</taxon>
        <taxon>Arthropoda</taxon>
        <taxon>Hexapoda</taxon>
        <taxon>Insecta</taxon>
        <taxon>Pterygota</taxon>
        <taxon>Neoptera</taxon>
        <taxon>Endopterygota</taxon>
        <taxon>Coleoptera</taxon>
        <taxon>Polyphaga</taxon>
        <taxon>Elateriformia</taxon>
        <taxon>Elateroidea</taxon>
        <taxon>Elateridae</taxon>
        <taxon>Agrypninae</taxon>
        <taxon>Pyrophorini</taxon>
        <taxon>Ignelater</taxon>
    </lineage>
</organism>
<keyword evidence="2" id="KW-0325">Glycoprotein</keyword>
<dbReference type="Pfam" id="PF17064">
    <property type="entry name" value="QVR"/>
    <property type="match status" value="1"/>
</dbReference>
<gene>
    <name evidence="4" type="ORF">ILUMI_23457</name>
</gene>
<dbReference type="OrthoDB" id="6329445at2759"/>
<comment type="caution">
    <text evidence="4">The sequence shown here is derived from an EMBL/GenBank/DDBJ whole genome shotgun (WGS) entry which is preliminary data.</text>
</comment>
<proteinExistence type="predicted"/>
<evidence type="ECO:0000313" key="4">
    <source>
        <dbReference type="EMBL" id="KAF2882724.1"/>
    </source>
</evidence>
<accession>A0A8K0CAW7</accession>
<dbReference type="InterPro" id="IPR031424">
    <property type="entry name" value="QVR-like"/>
</dbReference>
<sequence length="149" mass="17269">MYELLHLLKLLTYLTCTLAAILARYVPMAQSIQCFKCTIVAPPAFPNEPKRLCSSFDYSDHYIVDCPYSTFCMRKTYVVDLNENLINGTIRDCALQKNVIQVYEDEKWQRKVLIEEPYKEGCLEINDKGQRLSNITYSYCKGDLCNGRL</sequence>
<dbReference type="Proteomes" id="UP000801492">
    <property type="component" value="Unassembled WGS sequence"/>
</dbReference>
<protein>
    <recommendedName>
        <fullName evidence="6">Protein quiver</fullName>
    </recommendedName>
</protein>
<name>A0A8K0CAW7_IGNLU</name>
<dbReference type="GO" id="GO:0030431">
    <property type="term" value="P:sleep"/>
    <property type="evidence" value="ECO:0007669"/>
    <property type="project" value="InterPro"/>
</dbReference>
<evidence type="ECO:0000256" key="1">
    <source>
        <dbReference type="ARBA" id="ARBA00022729"/>
    </source>
</evidence>
<keyword evidence="5" id="KW-1185">Reference proteome</keyword>
<dbReference type="AlphaFoldDB" id="A0A8K0CAW7"/>
<evidence type="ECO:0000256" key="2">
    <source>
        <dbReference type="ARBA" id="ARBA00023180"/>
    </source>
</evidence>